<keyword evidence="3" id="KW-0378">Hydrolase</keyword>
<gene>
    <name evidence="3" type="ORF">GGD89_003047</name>
</gene>
<evidence type="ECO:0000259" key="2">
    <source>
        <dbReference type="Pfam" id="PF02464"/>
    </source>
</evidence>
<evidence type="ECO:0000256" key="1">
    <source>
        <dbReference type="SAM" id="MobiDB-lite"/>
    </source>
</evidence>
<feature type="domain" description="CinA C-terminal" evidence="2">
    <location>
        <begin position="12"/>
        <end position="161"/>
    </location>
</feature>
<dbReference type="AlphaFoldDB" id="A0A7W6RGG3"/>
<proteinExistence type="predicted"/>
<evidence type="ECO:0000313" key="4">
    <source>
        <dbReference type="Proteomes" id="UP000554286"/>
    </source>
</evidence>
<comment type="caution">
    <text evidence="3">The sequence shown here is derived from an EMBL/GenBank/DDBJ whole genome shotgun (WGS) entry which is preliminary data.</text>
</comment>
<keyword evidence="4" id="KW-1185">Reference proteome</keyword>
<dbReference type="EC" id="3.5.1.42" evidence="3"/>
<sequence length="185" mass="18789">MSVLPKALVDHARAVITLCRDQDLTVTTAESCTGGLASTSLTAVPGSSAVLDRGFVTYSNAAKMQLLGVEGELLETVGAVSEEVAVAMALGALAASGATLSLAITGIAGPAGGTPEKPVGLVHLAAARQDGLVRPKRYVFAGTRDDIRLASVHAGLDLLLELATLPDEDEEEEDGAATDVQPPTS</sequence>
<dbReference type="NCBIfam" id="TIGR00199">
    <property type="entry name" value="PncC_domain"/>
    <property type="match status" value="1"/>
</dbReference>
<dbReference type="GO" id="GO:0019159">
    <property type="term" value="F:nicotinamide-nucleotide amidase activity"/>
    <property type="evidence" value="ECO:0007669"/>
    <property type="project" value="UniProtKB-EC"/>
</dbReference>
<reference evidence="3 4" key="1">
    <citation type="submission" date="2020-08" db="EMBL/GenBank/DDBJ databases">
        <title>Genome sequencing of Purple Non-Sulfur Bacteria from various extreme environments.</title>
        <authorList>
            <person name="Mayer M."/>
        </authorList>
    </citation>
    <scope>NUCLEOTIDE SEQUENCE [LARGE SCALE GENOMIC DNA]</scope>
    <source>
        <strain evidence="3 4">JA131</strain>
    </source>
</reference>
<dbReference type="InterPro" id="IPR008136">
    <property type="entry name" value="CinA_C"/>
</dbReference>
<feature type="compositionally biased region" description="Acidic residues" evidence="1">
    <location>
        <begin position="166"/>
        <end position="176"/>
    </location>
</feature>
<organism evidence="3 4">
    <name type="scientific">Roseospira visakhapatnamensis</name>
    <dbReference type="NCBI Taxonomy" id="390880"/>
    <lineage>
        <taxon>Bacteria</taxon>
        <taxon>Pseudomonadati</taxon>
        <taxon>Pseudomonadota</taxon>
        <taxon>Alphaproteobacteria</taxon>
        <taxon>Rhodospirillales</taxon>
        <taxon>Rhodospirillaceae</taxon>
        <taxon>Roseospira</taxon>
    </lineage>
</organism>
<name>A0A7W6RGG3_9PROT</name>
<feature type="region of interest" description="Disordered" evidence="1">
    <location>
        <begin position="164"/>
        <end position="185"/>
    </location>
</feature>
<dbReference type="Gene3D" id="3.90.950.20">
    <property type="entry name" value="CinA-like"/>
    <property type="match status" value="1"/>
</dbReference>
<dbReference type="EMBL" id="JACIGK010000026">
    <property type="protein sequence ID" value="MBB4267403.1"/>
    <property type="molecule type" value="Genomic_DNA"/>
</dbReference>
<dbReference type="InterPro" id="IPR036653">
    <property type="entry name" value="CinA-like_C"/>
</dbReference>
<dbReference type="Proteomes" id="UP000554286">
    <property type="component" value="Unassembled WGS sequence"/>
</dbReference>
<dbReference type="Pfam" id="PF02464">
    <property type="entry name" value="CinA"/>
    <property type="match status" value="1"/>
</dbReference>
<protein>
    <submittedName>
        <fullName evidence="3">Nicotinamide-nucleotide amidase</fullName>
        <ecNumber evidence="3">3.5.1.42</ecNumber>
    </submittedName>
</protein>
<dbReference type="RefSeq" id="WP_184046768.1">
    <property type="nucleotide sequence ID" value="NZ_JACIGK010000026.1"/>
</dbReference>
<evidence type="ECO:0000313" key="3">
    <source>
        <dbReference type="EMBL" id="MBB4267403.1"/>
    </source>
</evidence>
<dbReference type="SUPFAM" id="SSF142433">
    <property type="entry name" value="CinA-like"/>
    <property type="match status" value="1"/>
</dbReference>
<accession>A0A7W6RGG3</accession>